<evidence type="ECO:0000256" key="1">
    <source>
        <dbReference type="SAM" id="Coils"/>
    </source>
</evidence>
<dbReference type="VEuPathDB" id="FungiDB:MELLADRAFT_67790"/>
<dbReference type="AlphaFoldDB" id="F4S4F4"/>
<dbReference type="GeneID" id="18930905"/>
<dbReference type="InParanoid" id="F4S4F4"/>
<feature type="coiled-coil region" evidence="1">
    <location>
        <begin position="3"/>
        <end position="52"/>
    </location>
</feature>
<evidence type="ECO:0000313" key="2">
    <source>
        <dbReference type="EMBL" id="EGG00477.1"/>
    </source>
</evidence>
<keyword evidence="3" id="KW-1185">Reference proteome</keyword>
<name>F4S4F4_MELLP</name>
<reference evidence="3" key="1">
    <citation type="journal article" date="2011" name="Proc. Natl. Acad. Sci. U.S.A.">
        <title>Obligate biotrophy features unraveled by the genomic analysis of rust fungi.</title>
        <authorList>
            <person name="Duplessis S."/>
            <person name="Cuomo C.A."/>
            <person name="Lin Y.-C."/>
            <person name="Aerts A."/>
            <person name="Tisserant E."/>
            <person name="Veneault-Fourrey C."/>
            <person name="Joly D.L."/>
            <person name="Hacquard S."/>
            <person name="Amselem J."/>
            <person name="Cantarel B.L."/>
            <person name="Chiu R."/>
            <person name="Coutinho P.M."/>
            <person name="Feau N."/>
            <person name="Field M."/>
            <person name="Frey P."/>
            <person name="Gelhaye E."/>
            <person name="Goldberg J."/>
            <person name="Grabherr M.G."/>
            <person name="Kodira C.D."/>
            <person name="Kohler A."/>
            <person name="Kuees U."/>
            <person name="Lindquist E.A."/>
            <person name="Lucas S.M."/>
            <person name="Mago R."/>
            <person name="Mauceli E."/>
            <person name="Morin E."/>
            <person name="Murat C."/>
            <person name="Pangilinan J.L."/>
            <person name="Park R."/>
            <person name="Pearson M."/>
            <person name="Quesneville H."/>
            <person name="Rouhier N."/>
            <person name="Sakthikumar S."/>
            <person name="Salamov A.A."/>
            <person name="Schmutz J."/>
            <person name="Selles B."/>
            <person name="Shapiro H."/>
            <person name="Tanguay P."/>
            <person name="Tuskan G.A."/>
            <person name="Henrissat B."/>
            <person name="Van de Peer Y."/>
            <person name="Rouze P."/>
            <person name="Ellis J.G."/>
            <person name="Dodds P.N."/>
            <person name="Schein J.E."/>
            <person name="Zhong S."/>
            <person name="Hamelin R.C."/>
            <person name="Grigoriev I.V."/>
            <person name="Szabo L.J."/>
            <person name="Martin F."/>
        </authorList>
    </citation>
    <scope>NUCLEOTIDE SEQUENCE [LARGE SCALE GENOMIC DNA]</scope>
    <source>
        <strain evidence="3">98AG31 / pathotype 3-4-7</strain>
    </source>
</reference>
<dbReference type="RefSeq" id="XP_007416323.1">
    <property type="nucleotide sequence ID" value="XM_007416261.1"/>
</dbReference>
<sequence length="350" mass="38953">MPALAKSAKLIAAEKKLEELEAQISADRKRREAELVAALDQARRDAEAIRQAKLASIRPLPHTTPSTPIINPKPSPIQNLPNPTVPVPVALGPGSARAAKDLPESALLLLRELWANLGYEGHGFVEMQMEIARELERADFARFEREMLCNEVISCKTEINMLREERSQLLRRLDLNRENINQLMTTEERTYKTLIAEREASQVTMARFEQEAKEAIAARDVALGQAAMLQADLERAEKARIAAVLYAKGAEDRATTAACAAAAAAEVATRRATAPPTPALPIYWSVADDEALKTKLQERKLAVQEEKLLAEGKRLDEQLAKVKDEKEKLVSKFIFKNPNSRFTSLKDMKN</sequence>
<protein>
    <submittedName>
        <fullName evidence="2">Uncharacterized protein</fullName>
    </submittedName>
</protein>
<dbReference type="OrthoDB" id="2505895at2759"/>
<gene>
    <name evidence="2" type="ORF">MELLADRAFT_67790</name>
</gene>
<accession>F4S4F4</accession>
<dbReference type="HOGENOM" id="CLU_047039_0_0_1"/>
<dbReference type="KEGG" id="mlr:MELLADRAFT_67790"/>
<dbReference type="Proteomes" id="UP000001072">
    <property type="component" value="Unassembled WGS sequence"/>
</dbReference>
<evidence type="ECO:0000313" key="3">
    <source>
        <dbReference type="Proteomes" id="UP000001072"/>
    </source>
</evidence>
<organism evidence="3">
    <name type="scientific">Melampsora larici-populina (strain 98AG31 / pathotype 3-4-7)</name>
    <name type="common">Poplar leaf rust fungus</name>
    <dbReference type="NCBI Taxonomy" id="747676"/>
    <lineage>
        <taxon>Eukaryota</taxon>
        <taxon>Fungi</taxon>
        <taxon>Dikarya</taxon>
        <taxon>Basidiomycota</taxon>
        <taxon>Pucciniomycotina</taxon>
        <taxon>Pucciniomycetes</taxon>
        <taxon>Pucciniales</taxon>
        <taxon>Melampsoraceae</taxon>
        <taxon>Melampsora</taxon>
    </lineage>
</organism>
<dbReference type="EMBL" id="GL883147">
    <property type="protein sequence ID" value="EGG00477.1"/>
    <property type="molecule type" value="Genomic_DNA"/>
</dbReference>
<feature type="coiled-coil region" evidence="1">
    <location>
        <begin position="305"/>
        <end position="332"/>
    </location>
</feature>
<dbReference type="eggNOG" id="KOG1216">
    <property type="taxonomic scope" value="Eukaryota"/>
</dbReference>
<keyword evidence="1" id="KW-0175">Coiled coil</keyword>
<proteinExistence type="predicted"/>